<accession>A0A6G1QJ40</accession>
<gene>
    <name evidence="2" type="ORF">EXN66_Car017956</name>
</gene>
<protein>
    <submittedName>
        <fullName evidence="2">Uncharacterized protein</fullName>
    </submittedName>
</protein>
<dbReference type="EMBL" id="CM015728">
    <property type="protein sequence ID" value="KAF3702268.1"/>
    <property type="molecule type" value="Genomic_DNA"/>
</dbReference>
<dbReference type="Proteomes" id="UP000503349">
    <property type="component" value="Chromosome 17"/>
</dbReference>
<proteinExistence type="predicted"/>
<organism evidence="2 3">
    <name type="scientific">Channa argus</name>
    <name type="common">Northern snakehead</name>
    <name type="synonym">Ophicephalus argus</name>
    <dbReference type="NCBI Taxonomy" id="215402"/>
    <lineage>
        <taxon>Eukaryota</taxon>
        <taxon>Metazoa</taxon>
        <taxon>Chordata</taxon>
        <taxon>Craniata</taxon>
        <taxon>Vertebrata</taxon>
        <taxon>Euteleostomi</taxon>
        <taxon>Actinopterygii</taxon>
        <taxon>Neopterygii</taxon>
        <taxon>Teleostei</taxon>
        <taxon>Neoteleostei</taxon>
        <taxon>Acanthomorphata</taxon>
        <taxon>Anabantaria</taxon>
        <taxon>Anabantiformes</taxon>
        <taxon>Channoidei</taxon>
        <taxon>Channidae</taxon>
        <taxon>Channa</taxon>
    </lineage>
</organism>
<sequence length="51" mass="5722">MLGHNSAHANFQTRYVPRTPQPIPASPTAVYSTSIVDTMTYFISTSYYHSN</sequence>
<reference evidence="2 3" key="1">
    <citation type="submission" date="2019-02" db="EMBL/GenBank/DDBJ databases">
        <title>Opniocepnalus argus genome.</title>
        <authorList>
            <person name="Zhou C."/>
            <person name="Xiao S."/>
        </authorList>
    </citation>
    <scope>NUCLEOTIDE SEQUENCE [LARGE SCALE GENOMIC DNA]</scope>
    <source>
        <strain evidence="2">OARG1902GOOAL</strain>
        <tissue evidence="2">Muscle</tissue>
    </source>
</reference>
<feature type="region of interest" description="Disordered" evidence="1">
    <location>
        <begin position="1"/>
        <end position="27"/>
    </location>
</feature>
<name>A0A6G1QJ40_CHAAH</name>
<reference evidence="3" key="2">
    <citation type="submission" date="2019-02" db="EMBL/GenBank/DDBJ databases">
        <title>Opniocepnalus argus Var Kimnra genome.</title>
        <authorList>
            <person name="Zhou C."/>
            <person name="Xiao S."/>
        </authorList>
    </citation>
    <scope>NUCLEOTIDE SEQUENCE [LARGE SCALE GENOMIC DNA]</scope>
</reference>
<evidence type="ECO:0000313" key="2">
    <source>
        <dbReference type="EMBL" id="KAF3702268.1"/>
    </source>
</evidence>
<evidence type="ECO:0000313" key="3">
    <source>
        <dbReference type="Proteomes" id="UP000503349"/>
    </source>
</evidence>
<dbReference type="AlphaFoldDB" id="A0A6G1QJ40"/>
<keyword evidence="3" id="KW-1185">Reference proteome</keyword>
<evidence type="ECO:0000256" key="1">
    <source>
        <dbReference type="SAM" id="MobiDB-lite"/>
    </source>
</evidence>